<keyword evidence="3" id="KW-0285">Flavoprotein</keyword>
<keyword evidence="6" id="KW-0560">Oxidoreductase</keyword>
<reference evidence="9 10" key="2">
    <citation type="journal article" date="2022" name="Arch. Microbiol.">
        <title>Rhodococcus pseudokoreensis sp. nov. isolated from the rhizosphere of young M26 apple rootstocks.</title>
        <authorList>
            <person name="Kampfer P."/>
            <person name="Glaeser S.P."/>
            <person name="Blom J."/>
            <person name="Wolf J."/>
            <person name="Benning S."/>
            <person name="Schloter M."/>
            <person name="Neumann-Schaal M."/>
        </authorList>
    </citation>
    <scope>NUCLEOTIDE SEQUENCE [LARGE SCALE GENOMIC DNA]</scope>
    <source>
        <strain evidence="9 10">R79</strain>
    </source>
</reference>
<comment type="similarity">
    <text evidence="2">Belongs to the FAD-binding monooxygenase family.</text>
</comment>
<reference evidence="9 10" key="1">
    <citation type="journal article" date="2021" name="Microbiol. Resour. Announc.">
        <title>Complete Genome Sequences of Two Rhodococcus sp. Strains with Large and Linear Chromosomes, Isolated from Apple Rhizosphere.</title>
        <authorList>
            <person name="Benning S."/>
            <person name="Brugnone N."/>
            <person name="Siani R."/>
            <person name="Kublik S."/>
            <person name="Schloter M."/>
            <person name="Rad V."/>
        </authorList>
    </citation>
    <scope>NUCLEOTIDE SEQUENCE [LARGE SCALE GENOMIC DNA]</scope>
    <source>
        <strain evidence="9 10">R79</strain>
    </source>
</reference>
<feature type="region of interest" description="Disordered" evidence="8">
    <location>
        <begin position="1"/>
        <end position="27"/>
    </location>
</feature>
<evidence type="ECO:0000256" key="3">
    <source>
        <dbReference type="ARBA" id="ARBA00022630"/>
    </source>
</evidence>
<evidence type="ECO:0000256" key="8">
    <source>
        <dbReference type="SAM" id="MobiDB-lite"/>
    </source>
</evidence>
<accession>A0A974WCP9</accession>
<evidence type="ECO:0000256" key="5">
    <source>
        <dbReference type="ARBA" id="ARBA00022857"/>
    </source>
</evidence>
<proteinExistence type="inferred from homology"/>
<keyword evidence="10" id="KW-1185">Reference proteome</keyword>
<evidence type="ECO:0000256" key="4">
    <source>
        <dbReference type="ARBA" id="ARBA00022827"/>
    </source>
</evidence>
<protein>
    <submittedName>
        <fullName evidence="9">NAD(P)/FAD-dependent oxidoreductase</fullName>
    </submittedName>
</protein>
<dbReference type="PANTHER" id="PTHR43098:SF3">
    <property type="entry name" value="L-ORNITHINE N(5)-MONOOXYGENASE-RELATED"/>
    <property type="match status" value="1"/>
</dbReference>
<comment type="cofactor">
    <cofactor evidence="1">
        <name>FAD</name>
        <dbReference type="ChEBI" id="CHEBI:57692"/>
    </cofactor>
</comment>
<evidence type="ECO:0000256" key="2">
    <source>
        <dbReference type="ARBA" id="ARBA00010139"/>
    </source>
</evidence>
<evidence type="ECO:0000313" key="9">
    <source>
        <dbReference type="EMBL" id="QSE94957.1"/>
    </source>
</evidence>
<evidence type="ECO:0000256" key="6">
    <source>
        <dbReference type="ARBA" id="ARBA00023002"/>
    </source>
</evidence>
<evidence type="ECO:0000313" key="10">
    <source>
        <dbReference type="Proteomes" id="UP000662986"/>
    </source>
</evidence>
<dbReference type="Pfam" id="PF13738">
    <property type="entry name" value="Pyr_redox_3"/>
    <property type="match status" value="1"/>
</dbReference>
<evidence type="ECO:0000256" key="1">
    <source>
        <dbReference type="ARBA" id="ARBA00001974"/>
    </source>
</evidence>
<dbReference type="Gene3D" id="3.50.50.60">
    <property type="entry name" value="FAD/NAD(P)-binding domain"/>
    <property type="match status" value="2"/>
</dbReference>
<keyword evidence="7" id="KW-0503">Monooxygenase</keyword>
<evidence type="ECO:0000256" key="7">
    <source>
        <dbReference type="ARBA" id="ARBA00023033"/>
    </source>
</evidence>
<dbReference type="SUPFAM" id="SSF51905">
    <property type="entry name" value="FAD/NAD(P)-binding domain"/>
    <property type="match status" value="2"/>
</dbReference>
<dbReference type="EMBL" id="CP070619">
    <property type="protein sequence ID" value="QSE94957.1"/>
    <property type="molecule type" value="Genomic_DNA"/>
</dbReference>
<keyword evidence="4" id="KW-0274">FAD</keyword>
<organism evidence="9 10">
    <name type="scientific">Rhodococcus pseudokoreensis</name>
    <dbReference type="NCBI Taxonomy" id="2811421"/>
    <lineage>
        <taxon>Bacteria</taxon>
        <taxon>Bacillati</taxon>
        <taxon>Actinomycetota</taxon>
        <taxon>Actinomycetes</taxon>
        <taxon>Mycobacteriales</taxon>
        <taxon>Nocardiaceae</taxon>
        <taxon>Rhodococcus</taxon>
    </lineage>
</organism>
<dbReference type="InterPro" id="IPR036188">
    <property type="entry name" value="FAD/NAD-bd_sf"/>
</dbReference>
<dbReference type="Proteomes" id="UP000662986">
    <property type="component" value="Chromosome"/>
</dbReference>
<gene>
    <name evidence="9" type="ORF">JWS13_43320</name>
</gene>
<keyword evidence="5" id="KW-0521">NADP</keyword>
<sequence length="567" mass="63054">MQSAHGSTENYRGGTVPSSTHGQNGGATPQKDFDVIVVGAGFAGLYAVHKYRNIEGLAVLGLDAATDVGGTWYWNRYPGARCDVESYNYSYSFDPELVQDWNWSERFAGQPEILRYLNHVADRYDLRRSYMFEKQVSSGTFDEERNRWVIETKDGDTYTAQFLHSGVGFLSAAKEPAFEGLQDFTGNVYRTSHWPHEGVDFAGRRVAVIGTGSSGIQLIPLVAQEAGALTVFQRTPNYATPLGNGVMDPEFQAQIKANHATLIERSRRTYAGIPYDTAQPSAVAVSDEERVATFEEKWRQGGFRLCFDSFADLAFNPESNELAAEFIRAKIRQRVTDPAVADLLTPRDHPYATKRPPLETNYYETYNRENVELIDLRATPIVRITENGIQAGDVEYEFDDIILATGFDALTGPLLRMNLRGRGGLPLAEHWEQGARTYFGRMINQFPNLVMALGPQSPSALYSIPFAVQDTADWTADLIRHMRENGLETVEPTAEAEDGWDRQTREIASYTLLPQANSWYMGANIPGKPRACLVYLGGGPAYNELIDKATANGYEGFELRAAAPAIP</sequence>
<feature type="compositionally biased region" description="Polar residues" evidence="8">
    <location>
        <begin position="1"/>
        <end position="22"/>
    </location>
</feature>
<dbReference type="PANTHER" id="PTHR43098">
    <property type="entry name" value="L-ORNITHINE N(5)-MONOOXYGENASE-RELATED"/>
    <property type="match status" value="1"/>
</dbReference>
<name>A0A974WCP9_9NOCA</name>
<dbReference type="InterPro" id="IPR050775">
    <property type="entry name" value="FAD-binding_Monooxygenases"/>
</dbReference>